<dbReference type="Gene3D" id="3.40.50.2000">
    <property type="entry name" value="Glycogen Phosphorylase B"/>
    <property type="match status" value="1"/>
</dbReference>
<evidence type="ECO:0000313" key="3">
    <source>
        <dbReference type="EMBL" id="KAI0515664.1"/>
    </source>
</evidence>
<dbReference type="PANTHER" id="PTHR48047">
    <property type="entry name" value="GLYCOSYLTRANSFERASE"/>
    <property type="match status" value="1"/>
</dbReference>
<dbReference type="PANTHER" id="PTHR48047:SF45">
    <property type="entry name" value="SCOPOLETIN GLUCOSYLTRANSFERASE-LIKE"/>
    <property type="match status" value="1"/>
</dbReference>
<dbReference type="GO" id="GO:0035251">
    <property type="term" value="F:UDP-glucosyltransferase activity"/>
    <property type="evidence" value="ECO:0007669"/>
    <property type="project" value="TreeGrafter"/>
</dbReference>
<gene>
    <name evidence="3" type="ORF">KFK09_008330</name>
</gene>
<proteinExistence type="inferred from homology"/>
<keyword evidence="4" id="KW-1185">Reference proteome</keyword>
<sequence>MLLTPCLQISAPTMSFLFFPWTRDVAIARGILGLVFHGTSNFLACAMSALQQCRLPANKVESFALPDLPHQIEILKTQIINFNKLAGMPMEFIMETLKEAVEMRMNNYGAMMNSFYELESEYADHHRERVRRVWNVDPVSLCNKEVIYKSTRGGE</sequence>
<evidence type="ECO:0000313" key="4">
    <source>
        <dbReference type="Proteomes" id="UP000829196"/>
    </source>
</evidence>
<comment type="caution">
    <text evidence="3">The sequence shown here is derived from an EMBL/GenBank/DDBJ whole genome shotgun (WGS) entry which is preliminary data.</text>
</comment>
<dbReference type="AlphaFoldDB" id="A0A8T3BJV0"/>
<dbReference type="SUPFAM" id="SSF53756">
    <property type="entry name" value="UDP-Glycosyltransferase/glycogen phosphorylase"/>
    <property type="match status" value="1"/>
</dbReference>
<dbReference type="SMR" id="A0A8T3BJV0"/>
<organism evidence="3 4">
    <name type="scientific">Dendrobium nobile</name>
    <name type="common">Orchid</name>
    <dbReference type="NCBI Taxonomy" id="94219"/>
    <lineage>
        <taxon>Eukaryota</taxon>
        <taxon>Viridiplantae</taxon>
        <taxon>Streptophyta</taxon>
        <taxon>Embryophyta</taxon>
        <taxon>Tracheophyta</taxon>
        <taxon>Spermatophyta</taxon>
        <taxon>Magnoliopsida</taxon>
        <taxon>Liliopsida</taxon>
        <taxon>Asparagales</taxon>
        <taxon>Orchidaceae</taxon>
        <taxon>Epidendroideae</taxon>
        <taxon>Malaxideae</taxon>
        <taxon>Dendrobiinae</taxon>
        <taxon>Dendrobium</taxon>
    </lineage>
</organism>
<reference evidence="3" key="1">
    <citation type="journal article" date="2022" name="Front. Genet.">
        <title>Chromosome-Scale Assembly of the Dendrobium nobile Genome Provides Insights Into the Molecular Mechanism of the Biosynthesis of the Medicinal Active Ingredient of Dendrobium.</title>
        <authorList>
            <person name="Xu Q."/>
            <person name="Niu S.-C."/>
            <person name="Li K.-L."/>
            <person name="Zheng P.-J."/>
            <person name="Zhang X.-J."/>
            <person name="Jia Y."/>
            <person name="Liu Y."/>
            <person name="Niu Y.-X."/>
            <person name="Yu L.-H."/>
            <person name="Chen D.-F."/>
            <person name="Zhang G.-Q."/>
        </authorList>
    </citation>
    <scope>NUCLEOTIDE SEQUENCE</scope>
    <source>
        <tissue evidence="3">Leaf</tissue>
    </source>
</reference>
<keyword evidence="2" id="KW-0328">Glycosyltransferase</keyword>
<keyword evidence="2" id="KW-0808">Transferase</keyword>
<comment type="similarity">
    <text evidence="1">Belongs to the UDP-glycosyltransferase family.</text>
</comment>
<accession>A0A8T3BJV0</accession>
<evidence type="ECO:0000256" key="2">
    <source>
        <dbReference type="ARBA" id="ARBA00022676"/>
    </source>
</evidence>
<name>A0A8T3BJV0_DENNO</name>
<dbReference type="Proteomes" id="UP000829196">
    <property type="component" value="Unassembled WGS sequence"/>
</dbReference>
<dbReference type="OrthoDB" id="1725038at2759"/>
<dbReference type="EMBL" id="JAGYWB010000007">
    <property type="protein sequence ID" value="KAI0515664.1"/>
    <property type="molecule type" value="Genomic_DNA"/>
</dbReference>
<evidence type="ECO:0000256" key="1">
    <source>
        <dbReference type="ARBA" id="ARBA00009995"/>
    </source>
</evidence>
<protein>
    <submittedName>
        <fullName evidence="3">Uncharacterized protein</fullName>
    </submittedName>
</protein>